<comment type="caution">
    <text evidence="8">The sequence shown here is derived from an EMBL/GenBank/DDBJ whole genome shotgun (WGS) entry which is preliminary data.</text>
</comment>
<proteinExistence type="predicted"/>
<dbReference type="SUPFAM" id="SSF53098">
    <property type="entry name" value="Ribonuclease H-like"/>
    <property type="match status" value="1"/>
</dbReference>
<organism evidence="8 9">
    <name type="scientific">Hydrogenophaga bisanensis</name>
    <dbReference type="NCBI Taxonomy" id="439611"/>
    <lineage>
        <taxon>Bacteria</taxon>
        <taxon>Pseudomonadati</taxon>
        <taxon>Pseudomonadota</taxon>
        <taxon>Betaproteobacteria</taxon>
        <taxon>Burkholderiales</taxon>
        <taxon>Comamonadaceae</taxon>
        <taxon>Hydrogenophaga</taxon>
    </lineage>
</organism>
<keyword evidence="2" id="KW-0540">Nuclease</keyword>
<dbReference type="CDD" id="cd06127">
    <property type="entry name" value="DEDDh"/>
    <property type="match status" value="1"/>
</dbReference>
<gene>
    <name evidence="8" type="ORF">ACFQNJ_13425</name>
</gene>
<dbReference type="InterPro" id="IPR036397">
    <property type="entry name" value="RNaseH_sf"/>
</dbReference>
<protein>
    <recommendedName>
        <fullName evidence="1">DNA-directed DNA polymerase</fullName>
        <ecNumber evidence="1">2.7.7.7</ecNumber>
    </recommendedName>
</protein>
<evidence type="ECO:0000259" key="7">
    <source>
        <dbReference type="SMART" id="SM00479"/>
    </source>
</evidence>
<dbReference type="Proteomes" id="UP001596495">
    <property type="component" value="Unassembled WGS sequence"/>
</dbReference>
<keyword evidence="3" id="KW-0378">Hydrolase</keyword>
<keyword evidence="9" id="KW-1185">Reference proteome</keyword>
<accession>A0ABW2RC28</accession>
<name>A0ABW2RC28_9BURK</name>
<dbReference type="InterPro" id="IPR013520">
    <property type="entry name" value="Ribonucl_H"/>
</dbReference>
<evidence type="ECO:0000256" key="5">
    <source>
        <dbReference type="ARBA" id="ARBA00049244"/>
    </source>
</evidence>
<dbReference type="InterPro" id="IPR006054">
    <property type="entry name" value="DnaQ"/>
</dbReference>
<sequence length="252" mass="28208">MLHAGLLRDPPCPSPDADKRGPIDWEAWLSRLARQARDPRLSAFYQAGGVPGSTPLQDVPLLALDVETTGLDPVRDGIVSIGAVPLTLERIHTSRSRHWLLKPRVPLRDDAVVVHGITHQQLLHAPDLDDVLDDVLSTMAGHVMVVHCRDIERQFLDNALRRRLGEGISFPVIDTMELEARLYRQPITGWRRWWAPTAPAISIRLAASRARYGLPRYRLHHALTDALASAELLQAQVADRFSSVTPVAQLWR</sequence>
<evidence type="ECO:0000256" key="2">
    <source>
        <dbReference type="ARBA" id="ARBA00022722"/>
    </source>
</evidence>
<evidence type="ECO:0000313" key="8">
    <source>
        <dbReference type="EMBL" id="MFC7435509.1"/>
    </source>
</evidence>
<dbReference type="PANTHER" id="PTHR30231:SF4">
    <property type="entry name" value="PROTEIN NEN2"/>
    <property type="match status" value="1"/>
</dbReference>
<dbReference type="Pfam" id="PF00929">
    <property type="entry name" value="RNase_T"/>
    <property type="match status" value="1"/>
</dbReference>
<feature type="domain" description="Exonuclease" evidence="7">
    <location>
        <begin position="60"/>
        <end position="242"/>
    </location>
</feature>
<dbReference type="EMBL" id="JBHTBX010000008">
    <property type="protein sequence ID" value="MFC7435509.1"/>
    <property type="molecule type" value="Genomic_DNA"/>
</dbReference>
<dbReference type="EC" id="2.7.7.7" evidence="1"/>
<evidence type="ECO:0000256" key="4">
    <source>
        <dbReference type="ARBA" id="ARBA00022839"/>
    </source>
</evidence>
<reference evidence="9" key="1">
    <citation type="journal article" date="2019" name="Int. J. Syst. Evol. Microbiol.">
        <title>The Global Catalogue of Microorganisms (GCM) 10K type strain sequencing project: providing services to taxonomists for standard genome sequencing and annotation.</title>
        <authorList>
            <consortium name="The Broad Institute Genomics Platform"/>
            <consortium name="The Broad Institute Genome Sequencing Center for Infectious Disease"/>
            <person name="Wu L."/>
            <person name="Ma J."/>
        </authorList>
    </citation>
    <scope>NUCLEOTIDE SEQUENCE [LARGE SCALE GENOMIC DNA]</scope>
    <source>
        <strain evidence="9">CCUG 54518</strain>
    </source>
</reference>
<dbReference type="Gene3D" id="3.30.420.10">
    <property type="entry name" value="Ribonuclease H-like superfamily/Ribonuclease H"/>
    <property type="match status" value="1"/>
</dbReference>
<comment type="catalytic activity">
    <reaction evidence="5">
        <text>DNA(n) + a 2'-deoxyribonucleoside 5'-triphosphate = DNA(n+1) + diphosphate</text>
        <dbReference type="Rhea" id="RHEA:22508"/>
        <dbReference type="Rhea" id="RHEA-COMP:17339"/>
        <dbReference type="Rhea" id="RHEA-COMP:17340"/>
        <dbReference type="ChEBI" id="CHEBI:33019"/>
        <dbReference type="ChEBI" id="CHEBI:61560"/>
        <dbReference type="ChEBI" id="CHEBI:173112"/>
        <dbReference type="EC" id="2.7.7.7"/>
    </reaction>
</comment>
<dbReference type="SMART" id="SM00479">
    <property type="entry name" value="EXOIII"/>
    <property type="match status" value="1"/>
</dbReference>
<evidence type="ECO:0000313" key="9">
    <source>
        <dbReference type="Proteomes" id="UP001596495"/>
    </source>
</evidence>
<dbReference type="GO" id="GO:0004527">
    <property type="term" value="F:exonuclease activity"/>
    <property type="evidence" value="ECO:0007669"/>
    <property type="project" value="UniProtKB-KW"/>
</dbReference>
<keyword evidence="4 8" id="KW-0269">Exonuclease</keyword>
<evidence type="ECO:0000256" key="3">
    <source>
        <dbReference type="ARBA" id="ARBA00022801"/>
    </source>
</evidence>
<dbReference type="NCBIfam" id="NF006602">
    <property type="entry name" value="PRK09146.1"/>
    <property type="match status" value="1"/>
</dbReference>
<evidence type="ECO:0000256" key="6">
    <source>
        <dbReference type="SAM" id="MobiDB-lite"/>
    </source>
</evidence>
<dbReference type="PANTHER" id="PTHR30231">
    <property type="entry name" value="DNA POLYMERASE III SUBUNIT EPSILON"/>
    <property type="match status" value="1"/>
</dbReference>
<dbReference type="RefSeq" id="WP_382258288.1">
    <property type="nucleotide sequence ID" value="NZ_JBHTBX010000008.1"/>
</dbReference>
<dbReference type="InterPro" id="IPR012337">
    <property type="entry name" value="RNaseH-like_sf"/>
</dbReference>
<evidence type="ECO:0000256" key="1">
    <source>
        <dbReference type="ARBA" id="ARBA00012417"/>
    </source>
</evidence>
<feature type="region of interest" description="Disordered" evidence="6">
    <location>
        <begin position="1"/>
        <end position="20"/>
    </location>
</feature>
<dbReference type="NCBIfam" id="TIGR00573">
    <property type="entry name" value="dnaq"/>
    <property type="match status" value="1"/>
</dbReference>